<dbReference type="PANTHER" id="PTHR22604:SF115">
    <property type="entry name" value="DIHYDRODIOL DEHYDROGENASE, PUTATIVE (AFU_ORTHOLOGUE AFUA_1G07520)-RELATED"/>
    <property type="match status" value="1"/>
</dbReference>
<dbReference type="AlphaFoldDB" id="A0A8G1RYS2"/>
<protein>
    <recommendedName>
        <fullName evidence="3">GFO/IDH/MocA-like oxidoreductase domain-containing protein</fullName>
    </recommendedName>
</protein>
<dbReference type="SUPFAM" id="SSF55347">
    <property type="entry name" value="Glyceraldehyde-3-phosphate dehydrogenase-like, C-terminal domain"/>
    <property type="match status" value="1"/>
</dbReference>
<sequence>MEPRWGILATDGIAETFMKDLLVDPTTCNVTLIKHTVVAAATASGPARAQDFLRNIGETIAAGRLGTLQRVFADNSLDLRSEDTFPRDHRMVNADLAGGVLLDMGIYSLTWLFQTLCTTQTPPSETSSRVNKTATVVLTFPRDATQGGEMFGIATTSFRVANGIDGQGTSGPAPGPGRGSGWYNGYSVAGMGAEGYGMFWKADKADEAAMAVVEGGKEGRALGLDGSVLIMQVMDEVRRQNGLVYPSGIEATS</sequence>
<keyword evidence="5" id="KW-1185">Reference proteome</keyword>
<dbReference type="GO" id="GO:0016491">
    <property type="term" value="F:oxidoreductase activity"/>
    <property type="evidence" value="ECO:0007669"/>
    <property type="project" value="UniProtKB-KW"/>
</dbReference>
<evidence type="ECO:0000256" key="1">
    <source>
        <dbReference type="ARBA" id="ARBA00010928"/>
    </source>
</evidence>
<dbReference type="GeneID" id="63865727"/>
<evidence type="ECO:0000313" key="5">
    <source>
        <dbReference type="Proteomes" id="UP000249789"/>
    </source>
</evidence>
<dbReference type="OrthoDB" id="2129491at2759"/>
<dbReference type="EMBL" id="KZ824630">
    <property type="protein sequence ID" value="RAK80260.1"/>
    <property type="molecule type" value="Genomic_DNA"/>
</dbReference>
<dbReference type="RefSeq" id="XP_040804270.1">
    <property type="nucleotide sequence ID" value="XM_040948394.1"/>
</dbReference>
<name>A0A8G1RYS2_9EURO</name>
<dbReference type="InterPro" id="IPR050984">
    <property type="entry name" value="Gfo/Idh/MocA_domain"/>
</dbReference>
<dbReference type="Proteomes" id="UP000249789">
    <property type="component" value="Unassembled WGS sequence"/>
</dbReference>
<evidence type="ECO:0000256" key="2">
    <source>
        <dbReference type="ARBA" id="ARBA00023002"/>
    </source>
</evidence>
<dbReference type="VEuPathDB" id="FungiDB:BO72DRAFT_493604"/>
<feature type="domain" description="GFO/IDH/MocA-like oxidoreductase" evidence="3">
    <location>
        <begin position="55"/>
        <end position="145"/>
    </location>
</feature>
<dbReference type="PANTHER" id="PTHR22604">
    <property type="entry name" value="OXIDOREDUCTASES"/>
    <property type="match status" value="1"/>
</dbReference>
<comment type="similarity">
    <text evidence="1">Belongs to the Gfo/Idh/MocA family.</text>
</comment>
<dbReference type="Gene3D" id="3.30.360.10">
    <property type="entry name" value="Dihydrodipicolinate Reductase, domain 2"/>
    <property type="match status" value="2"/>
</dbReference>
<dbReference type="InterPro" id="IPR055170">
    <property type="entry name" value="GFO_IDH_MocA-like_dom"/>
</dbReference>
<evidence type="ECO:0000313" key="4">
    <source>
        <dbReference type="EMBL" id="RAK80260.1"/>
    </source>
</evidence>
<dbReference type="Pfam" id="PF22725">
    <property type="entry name" value="GFO_IDH_MocA_C3"/>
    <property type="match status" value="1"/>
</dbReference>
<reference evidence="4 5" key="1">
    <citation type="submission" date="2018-02" db="EMBL/GenBank/DDBJ databases">
        <title>The genomes of Aspergillus section Nigri reveals drivers in fungal speciation.</title>
        <authorList>
            <consortium name="DOE Joint Genome Institute"/>
            <person name="Vesth T.C."/>
            <person name="Nybo J."/>
            <person name="Theobald S."/>
            <person name="Brandl J."/>
            <person name="Frisvad J.C."/>
            <person name="Nielsen K.F."/>
            <person name="Lyhne E.K."/>
            <person name="Kogle M.E."/>
            <person name="Kuo A."/>
            <person name="Riley R."/>
            <person name="Clum A."/>
            <person name="Nolan M."/>
            <person name="Lipzen A."/>
            <person name="Salamov A."/>
            <person name="Henrissat B."/>
            <person name="Wiebenga A."/>
            <person name="De vries R.P."/>
            <person name="Grigoriev I.V."/>
            <person name="Mortensen U.H."/>
            <person name="Andersen M.R."/>
            <person name="Baker S.E."/>
        </authorList>
    </citation>
    <scope>NUCLEOTIDE SEQUENCE [LARGE SCALE GENOMIC DNA]</scope>
    <source>
        <strain evidence="4 5">CBS 313.89</strain>
    </source>
</reference>
<proteinExistence type="inferred from homology"/>
<gene>
    <name evidence="4" type="ORF">BO72DRAFT_493604</name>
</gene>
<evidence type="ECO:0000259" key="3">
    <source>
        <dbReference type="Pfam" id="PF22725"/>
    </source>
</evidence>
<keyword evidence="2" id="KW-0560">Oxidoreductase</keyword>
<accession>A0A8G1RYS2</accession>
<organism evidence="4 5">
    <name type="scientific">Aspergillus fijiensis CBS 313.89</name>
    <dbReference type="NCBI Taxonomy" id="1448319"/>
    <lineage>
        <taxon>Eukaryota</taxon>
        <taxon>Fungi</taxon>
        <taxon>Dikarya</taxon>
        <taxon>Ascomycota</taxon>
        <taxon>Pezizomycotina</taxon>
        <taxon>Eurotiomycetes</taxon>
        <taxon>Eurotiomycetidae</taxon>
        <taxon>Eurotiales</taxon>
        <taxon>Aspergillaceae</taxon>
        <taxon>Aspergillus</taxon>
    </lineage>
</organism>